<dbReference type="SUPFAM" id="SSF47473">
    <property type="entry name" value="EF-hand"/>
    <property type="match status" value="1"/>
</dbReference>
<dbReference type="InterPro" id="IPR011992">
    <property type="entry name" value="EF-hand-dom_pair"/>
</dbReference>
<dbReference type="AlphaFoldDB" id="A0A9W7LFX8"/>
<dbReference type="Proteomes" id="UP001165065">
    <property type="component" value="Unassembled WGS sequence"/>
</dbReference>
<evidence type="ECO:0000313" key="2">
    <source>
        <dbReference type="EMBL" id="GMI48643.1"/>
    </source>
</evidence>
<accession>A0A9W7LFX8</accession>
<feature type="region of interest" description="Disordered" evidence="1">
    <location>
        <begin position="1"/>
        <end position="29"/>
    </location>
</feature>
<comment type="caution">
    <text evidence="2">The sequence shown here is derived from an EMBL/GenBank/DDBJ whole genome shotgun (WGS) entry which is preliminary data.</text>
</comment>
<dbReference type="Gene3D" id="1.10.238.10">
    <property type="entry name" value="EF-hand"/>
    <property type="match status" value="1"/>
</dbReference>
<evidence type="ECO:0008006" key="4">
    <source>
        <dbReference type="Google" id="ProtNLM"/>
    </source>
</evidence>
<reference evidence="3" key="1">
    <citation type="journal article" date="2023" name="Commun. Biol.">
        <title>Genome analysis of Parmales, the sister group of diatoms, reveals the evolutionary specialization of diatoms from phago-mixotrophs to photoautotrophs.</title>
        <authorList>
            <person name="Ban H."/>
            <person name="Sato S."/>
            <person name="Yoshikawa S."/>
            <person name="Yamada K."/>
            <person name="Nakamura Y."/>
            <person name="Ichinomiya M."/>
            <person name="Sato N."/>
            <person name="Blanc-Mathieu R."/>
            <person name="Endo H."/>
            <person name="Kuwata A."/>
            <person name="Ogata H."/>
        </authorList>
    </citation>
    <scope>NUCLEOTIDE SEQUENCE [LARGE SCALE GENOMIC DNA]</scope>
</reference>
<proteinExistence type="predicted"/>
<dbReference type="EMBL" id="BRYA01000414">
    <property type="protein sequence ID" value="GMI48643.1"/>
    <property type="molecule type" value="Genomic_DNA"/>
</dbReference>
<evidence type="ECO:0000313" key="3">
    <source>
        <dbReference type="Proteomes" id="UP001165065"/>
    </source>
</evidence>
<feature type="compositionally biased region" description="Basic residues" evidence="1">
    <location>
        <begin position="7"/>
        <end position="20"/>
    </location>
</feature>
<name>A0A9W7LFX8_9STRA</name>
<gene>
    <name evidence="2" type="ORF">TrCOL_g3964</name>
</gene>
<evidence type="ECO:0000256" key="1">
    <source>
        <dbReference type="SAM" id="MobiDB-lite"/>
    </source>
</evidence>
<protein>
    <recommendedName>
        <fullName evidence="4">EF-hand domain-containing protein</fullName>
    </recommendedName>
</protein>
<organism evidence="2 3">
    <name type="scientific">Triparma columacea</name>
    <dbReference type="NCBI Taxonomy" id="722753"/>
    <lineage>
        <taxon>Eukaryota</taxon>
        <taxon>Sar</taxon>
        <taxon>Stramenopiles</taxon>
        <taxon>Ochrophyta</taxon>
        <taxon>Bolidophyceae</taxon>
        <taxon>Parmales</taxon>
        <taxon>Triparmaceae</taxon>
        <taxon>Triparma</taxon>
    </lineage>
</organism>
<keyword evidence="3" id="KW-1185">Reference proteome</keyword>
<sequence length="159" mass="17239">MNDKPAQRKLKHKGKAKGGKAKGGGGSGDEGDVCQEVFLKLATNGLFITEDDLSAAFADIGVSLEGDEVDTMLRLLDSDDDDVVVDLEEFIPNCNFALVLIPGVSDSSADEGQLRLKLRRIGQRLKAALDVGRKEDLNYGFVGLCMMIQMNVLEYLIMS</sequence>